<dbReference type="InterPro" id="IPR025293">
    <property type="entry name" value="YfiR/HmsC-like"/>
</dbReference>
<dbReference type="AlphaFoldDB" id="A0A1I1PUK7"/>
<gene>
    <name evidence="1" type="ORF">SAMN02745724_03524</name>
</gene>
<dbReference type="Pfam" id="PF13689">
    <property type="entry name" value="DUF4154"/>
    <property type="match status" value="1"/>
</dbReference>
<organism evidence="1 2">
    <name type="scientific">Pseudoalteromonas denitrificans DSM 6059</name>
    <dbReference type="NCBI Taxonomy" id="1123010"/>
    <lineage>
        <taxon>Bacteria</taxon>
        <taxon>Pseudomonadati</taxon>
        <taxon>Pseudomonadota</taxon>
        <taxon>Gammaproteobacteria</taxon>
        <taxon>Alteromonadales</taxon>
        <taxon>Pseudoalteromonadaceae</taxon>
        <taxon>Pseudoalteromonas</taxon>
    </lineage>
</organism>
<keyword evidence="2" id="KW-1185">Reference proteome</keyword>
<sequence length="182" mass="20870">MNKSLIYLNRLYILIFVISIFTFSSFVNAKTLTEVRSAFIFQMSKFIEFPPPSLNTINFCFFDNEQGPGKLLHSKKGLYSQKLPVKVIILNKVETTSELNQQCNIIYLDEKIQSQVNQEWINKIKPSIVVIGETIEFLNLGGLAALIQKGNKIRLYINKDKLSQSQVKIESRLLALAKFHPQ</sequence>
<evidence type="ECO:0000313" key="1">
    <source>
        <dbReference type="EMBL" id="SFD11288.1"/>
    </source>
</evidence>
<dbReference type="EMBL" id="FOLO01000033">
    <property type="protein sequence ID" value="SFD11288.1"/>
    <property type="molecule type" value="Genomic_DNA"/>
</dbReference>
<reference evidence="1 2" key="1">
    <citation type="submission" date="2016-10" db="EMBL/GenBank/DDBJ databases">
        <authorList>
            <person name="de Groot N.N."/>
        </authorList>
    </citation>
    <scope>NUCLEOTIDE SEQUENCE [LARGE SCALE GENOMIC DNA]</scope>
    <source>
        <strain evidence="1 2">DSM 6059</strain>
    </source>
</reference>
<protein>
    <recommendedName>
        <fullName evidence="3">DUF4154 domain-containing protein</fullName>
    </recommendedName>
</protein>
<name>A0A1I1PUK7_9GAMM</name>
<dbReference type="STRING" id="1123010.SAMN02745724_03524"/>
<dbReference type="Proteomes" id="UP000198862">
    <property type="component" value="Unassembled WGS sequence"/>
</dbReference>
<dbReference type="RefSeq" id="WP_177208091.1">
    <property type="nucleotide sequence ID" value="NZ_FOLO01000033.1"/>
</dbReference>
<accession>A0A1I1PUK7</accession>
<proteinExistence type="predicted"/>
<evidence type="ECO:0008006" key="3">
    <source>
        <dbReference type="Google" id="ProtNLM"/>
    </source>
</evidence>
<evidence type="ECO:0000313" key="2">
    <source>
        <dbReference type="Proteomes" id="UP000198862"/>
    </source>
</evidence>